<evidence type="ECO:0000259" key="4">
    <source>
        <dbReference type="Pfam" id="PF00107"/>
    </source>
</evidence>
<accession>A0A0F9LRX0</accession>
<dbReference type="InterPro" id="IPR036291">
    <property type="entry name" value="NAD(P)-bd_dom_sf"/>
</dbReference>
<dbReference type="GO" id="GO:0016491">
    <property type="term" value="F:oxidoreductase activity"/>
    <property type="evidence" value="ECO:0007669"/>
    <property type="project" value="UniProtKB-KW"/>
</dbReference>
<dbReference type="EMBL" id="LAZR01005693">
    <property type="protein sequence ID" value="KKM97904.1"/>
    <property type="molecule type" value="Genomic_DNA"/>
</dbReference>
<evidence type="ECO:0000256" key="2">
    <source>
        <dbReference type="ARBA" id="ARBA00022833"/>
    </source>
</evidence>
<dbReference type="SUPFAM" id="SSF50129">
    <property type="entry name" value="GroES-like"/>
    <property type="match status" value="1"/>
</dbReference>
<evidence type="ECO:0000259" key="5">
    <source>
        <dbReference type="Pfam" id="PF08240"/>
    </source>
</evidence>
<dbReference type="Pfam" id="PF00107">
    <property type="entry name" value="ADH_zinc_N"/>
    <property type="match status" value="1"/>
</dbReference>
<dbReference type="InterPro" id="IPR013154">
    <property type="entry name" value="ADH-like_N"/>
</dbReference>
<comment type="caution">
    <text evidence="6">The sequence shown here is derived from an EMBL/GenBank/DDBJ whole genome shotgun (WGS) entry which is preliminary data.</text>
</comment>
<evidence type="ECO:0000256" key="1">
    <source>
        <dbReference type="ARBA" id="ARBA00022723"/>
    </source>
</evidence>
<dbReference type="GO" id="GO:0008270">
    <property type="term" value="F:zinc ion binding"/>
    <property type="evidence" value="ECO:0007669"/>
    <property type="project" value="InterPro"/>
</dbReference>
<evidence type="ECO:0008006" key="7">
    <source>
        <dbReference type="Google" id="ProtNLM"/>
    </source>
</evidence>
<proteinExistence type="predicted"/>
<keyword evidence="1" id="KW-0479">Metal-binding</keyword>
<evidence type="ECO:0000313" key="6">
    <source>
        <dbReference type="EMBL" id="KKM97904.1"/>
    </source>
</evidence>
<protein>
    <recommendedName>
        <fullName evidence="7">Enoyl reductase (ER) domain-containing protein</fullName>
    </recommendedName>
</protein>
<evidence type="ECO:0000256" key="3">
    <source>
        <dbReference type="ARBA" id="ARBA00023002"/>
    </source>
</evidence>
<keyword evidence="2" id="KW-0862">Zinc</keyword>
<sequence>MKGAVFEGKHRILVKDDFLKPEINSNGVLIKVKKVGICGTDVGSYETGGPNIPGKIIGHEFSGEIVEIGENVKKLKIGNRVTVNPQIPCNNCYYCNHDQENMCKLQNYSLGTTENGAMRNFINVKADRVHKLPYNVSYDGGAIVEPLSIALHAIQQSGFKVGDTAAVIGTGPIGLFVIQILRASGAKKIFALEPVESKQKIALELGADKVFKPILWNKIVRATDKIGPDHVYDCVGLSSTVTTSLSLIKKGGCITIIGMHDSSYEINNARLITINSITVKGTYGYSQDVYKTAISLLEQGKINIELIITNRITINEIPQMFEKLANPPHDELKVLVNFE</sequence>
<feature type="domain" description="Alcohol dehydrogenase-like N-terminal" evidence="5">
    <location>
        <begin position="26"/>
        <end position="133"/>
    </location>
</feature>
<organism evidence="6">
    <name type="scientific">marine sediment metagenome</name>
    <dbReference type="NCBI Taxonomy" id="412755"/>
    <lineage>
        <taxon>unclassified sequences</taxon>
        <taxon>metagenomes</taxon>
        <taxon>ecological metagenomes</taxon>
    </lineage>
</organism>
<dbReference type="InterPro" id="IPR013149">
    <property type="entry name" value="ADH-like_C"/>
</dbReference>
<feature type="domain" description="Alcohol dehydrogenase-like C-terminal" evidence="4">
    <location>
        <begin position="172"/>
        <end position="298"/>
    </location>
</feature>
<dbReference type="InterPro" id="IPR002328">
    <property type="entry name" value="ADH_Zn_CS"/>
</dbReference>
<dbReference type="InterPro" id="IPR011032">
    <property type="entry name" value="GroES-like_sf"/>
</dbReference>
<dbReference type="AlphaFoldDB" id="A0A0F9LRX0"/>
<keyword evidence="3" id="KW-0560">Oxidoreductase</keyword>
<dbReference type="Pfam" id="PF08240">
    <property type="entry name" value="ADH_N"/>
    <property type="match status" value="1"/>
</dbReference>
<dbReference type="PROSITE" id="PS00059">
    <property type="entry name" value="ADH_ZINC"/>
    <property type="match status" value="1"/>
</dbReference>
<dbReference type="InterPro" id="IPR050129">
    <property type="entry name" value="Zn_alcohol_dh"/>
</dbReference>
<dbReference type="PANTHER" id="PTHR43401:SF2">
    <property type="entry name" value="L-THREONINE 3-DEHYDROGENASE"/>
    <property type="match status" value="1"/>
</dbReference>
<dbReference type="PANTHER" id="PTHR43401">
    <property type="entry name" value="L-THREONINE 3-DEHYDROGENASE"/>
    <property type="match status" value="1"/>
</dbReference>
<dbReference type="Gene3D" id="3.90.180.10">
    <property type="entry name" value="Medium-chain alcohol dehydrogenases, catalytic domain"/>
    <property type="match status" value="1"/>
</dbReference>
<dbReference type="SUPFAM" id="SSF51735">
    <property type="entry name" value="NAD(P)-binding Rossmann-fold domains"/>
    <property type="match status" value="1"/>
</dbReference>
<name>A0A0F9LRX0_9ZZZZ</name>
<reference evidence="6" key="1">
    <citation type="journal article" date="2015" name="Nature">
        <title>Complex archaea that bridge the gap between prokaryotes and eukaryotes.</title>
        <authorList>
            <person name="Spang A."/>
            <person name="Saw J.H."/>
            <person name="Jorgensen S.L."/>
            <person name="Zaremba-Niedzwiedzka K."/>
            <person name="Martijn J."/>
            <person name="Lind A.E."/>
            <person name="van Eijk R."/>
            <person name="Schleper C."/>
            <person name="Guy L."/>
            <person name="Ettema T.J."/>
        </authorList>
    </citation>
    <scope>NUCLEOTIDE SEQUENCE</scope>
</reference>
<dbReference type="Gene3D" id="3.40.50.720">
    <property type="entry name" value="NAD(P)-binding Rossmann-like Domain"/>
    <property type="match status" value="1"/>
</dbReference>
<gene>
    <name evidence="6" type="ORF">LCGC14_1163400</name>
</gene>